<keyword evidence="1" id="KW-0012">Acyltransferase</keyword>
<evidence type="ECO:0000313" key="2">
    <source>
        <dbReference type="Proteomes" id="UP000239650"/>
    </source>
</evidence>
<dbReference type="Pfam" id="PF21948">
    <property type="entry name" value="LplA-B_cat"/>
    <property type="match status" value="1"/>
</dbReference>
<dbReference type="GO" id="GO:0016746">
    <property type="term" value="F:acyltransferase activity"/>
    <property type="evidence" value="ECO:0007669"/>
    <property type="project" value="UniProtKB-KW"/>
</dbReference>
<dbReference type="Proteomes" id="UP000239650">
    <property type="component" value="Unassembled WGS sequence"/>
</dbReference>
<dbReference type="EMBL" id="OKRC01000004">
    <property type="protein sequence ID" value="SPE20602.1"/>
    <property type="molecule type" value="Genomic_DNA"/>
</dbReference>
<dbReference type="PROSITE" id="PS51733">
    <property type="entry name" value="BPL_LPL_CATALYTIC"/>
    <property type="match status" value="1"/>
</dbReference>
<dbReference type="SUPFAM" id="SSF55681">
    <property type="entry name" value="Class II aaRS and biotin synthetases"/>
    <property type="match status" value="1"/>
</dbReference>
<dbReference type="RefSeq" id="WP_035146659.1">
    <property type="nucleotide sequence ID" value="NZ_CP022709.1"/>
</dbReference>
<accession>A0A9N7J106</accession>
<dbReference type="PANTHER" id="PTHR43679:SF2">
    <property type="entry name" value="OCTANOYL-[GCVH]:PROTEIN N-OCTANOYLTRANSFERASE"/>
    <property type="match status" value="1"/>
</dbReference>
<keyword evidence="1" id="KW-0808">Transferase</keyword>
<dbReference type="EC" id="2.3.1.200" evidence="1"/>
<proteinExistence type="predicted"/>
<name>A0A9N7J106_LATSK</name>
<dbReference type="AlphaFoldDB" id="A0A9N7J106"/>
<comment type="caution">
    <text evidence="1">The sequence shown here is derived from an EMBL/GenBank/DDBJ whole genome shotgun (WGS) entry which is preliminary data.</text>
</comment>
<dbReference type="GeneID" id="57132554"/>
<dbReference type="InterPro" id="IPR050664">
    <property type="entry name" value="Octanoyltrans_LipM/LipL"/>
</dbReference>
<dbReference type="InterPro" id="IPR045864">
    <property type="entry name" value="aa-tRNA-synth_II/BPL/LPL"/>
</dbReference>
<dbReference type="GO" id="GO:0009249">
    <property type="term" value="P:protein lipoylation"/>
    <property type="evidence" value="ECO:0007669"/>
    <property type="project" value="UniProtKB-ARBA"/>
</dbReference>
<dbReference type="InterPro" id="IPR004143">
    <property type="entry name" value="BPL_LPL_catalytic"/>
</dbReference>
<dbReference type="Gene3D" id="3.30.930.10">
    <property type="entry name" value="Bira Bifunctional Protein, Domain 2"/>
    <property type="match status" value="1"/>
</dbReference>
<gene>
    <name evidence="1" type="primary">lipL</name>
    <name evidence="1" type="ORF">LAS9267_00962</name>
</gene>
<organism evidence="1 2">
    <name type="scientific">Latilactobacillus sakei</name>
    <name type="common">Lactobacillus sakei</name>
    <dbReference type="NCBI Taxonomy" id="1599"/>
    <lineage>
        <taxon>Bacteria</taxon>
        <taxon>Bacillati</taxon>
        <taxon>Bacillota</taxon>
        <taxon>Bacilli</taxon>
        <taxon>Lactobacillales</taxon>
        <taxon>Lactobacillaceae</taxon>
        <taxon>Latilactobacillus</taxon>
    </lineage>
</organism>
<sequence>MQDLATLYPQKTWSVVNQQFSADQGQLAFAHANTLLALTKECQQPIIHFWTLEKTVILGMMDTKLPELTAATDQLTAAGYHYFVRNAGGLGIVADTGILNLGLYLPEAADHLSINAAYELMKTLFSKTFNTSNITIAHFEVQHSYCPGEYDLSINGQKFAGIAQRRSKNGIAILLYASIEGDQQARGTLMQHFYQAGKAQQQTRWTFPDVHPETMANLADLLHQPLTVASVSQQLSASLQSNAGLTLQSDLQTLMQEADYQTQLTKNTQLLRRYQPGYQP</sequence>
<dbReference type="GO" id="GO:0140096">
    <property type="term" value="F:catalytic activity, acting on a protein"/>
    <property type="evidence" value="ECO:0007669"/>
    <property type="project" value="UniProtKB-ARBA"/>
</dbReference>
<dbReference type="PANTHER" id="PTHR43679">
    <property type="entry name" value="OCTANOYLTRANSFERASE LIPM-RELATED"/>
    <property type="match status" value="1"/>
</dbReference>
<evidence type="ECO:0000313" key="1">
    <source>
        <dbReference type="EMBL" id="SPE20602.1"/>
    </source>
</evidence>
<reference evidence="1 2" key="1">
    <citation type="submission" date="2018-02" db="EMBL/GenBank/DDBJ databases">
        <authorList>
            <person name="Rodrigo-Torres L."/>
            <person name="Arahal R. D."/>
            <person name="Lucena T."/>
        </authorList>
    </citation>
    <scope>NUCLEOTIDE SEQUENCE [LARGE SCALE GENOMIC DNA]</scope>
    <source>
        <strain evidence="1 2">CECT 9267</strain>
    </source>
</reference>
<protein>
    <submittedName>
        <fullName evidence="1">Lipoyl-[GcvH]:protein N-lipoyltransferase</fullName>
        <ecNumber evidence="1">2.3.1.200</ecNumber>
    </submittedName>
</protein>